<dbReference type="NCBIfam" id="TIGR00536">
    <property type="entry name" value="hemK_fam"/>
    <property type="match status" value="1"/>
</dbReference>
<dbReference type="InterPro" id="IPR007848">
    <property type="entry name" value="Small_mtfrase_dom"/>
</dbReference>
<reference evidence="7 8" key="1">
    <citation type="submission" date="2016-11" db="EMBL/GenBank/DDBJ databases">
        <authorList>
            <person name="Jaros S."/>
            <person name="Januszkiewicz K."/>
            <person name="Wedrychowicz H."/>
        </authorList>
    </citation>
    <scope>NUCLEOTIDE SEQUENCE [LARGE SCALE GENOMIC DNA]</scope>
    <source>
        <strain evidence="7 8">DSM 19557</strain>
    </source>
</reference>
<evidence type="ECO:0000256" key="1">
    <source>
        <dbReference type="ARBA" id="ARBA00012771"/>
    </source>
</evidence>
<dbReference type="SUPFAM" id="SSF53335">
    <property type="entry name" value="S-adenosyl-L-methionine-dependent methyltransferases"/>
    <property type="match status" value="1"/>
</dbReference>
<dbReference type="InterPro" id="IPR002052">
    <property type="entry name" value="DNA_methylase_N6_adenine_CS"/>
</dbReference>
<dbReference type="Gene3D" id="3.40.50.150">
    <property type="entry name" value="Vaccinia Virus protein VP39"/>
    <property type="match status" value="1"/>
</dbReference>
<dbReference type="EC" id="2.1.1.297" evidence="1"/>
<gene>
    <name evidence="7" type="ORF">SAMN05444391_1055</name>
</gene>
<keyword evidence="3 7" id="KW-0808">Transferase</keyword>
<dbReference type="EMBL" id="LT670846">
    <property type="protein sequence ID" value="SHK44991.1"/>
    <property type="molecule type" value="Genomic_DNA"/>
</dbReference>
<comment type="catalytic activity">
    <reaction evidence="5">
        <text>L-glutaminyl-[peptide chain release factor] + S-adenosyl-L-methionine = N(5)-methyl-L-glutaminyl-[peptide chain release factor] + S-adenosyl-L-homocysteine + H(+)</text>
        <dbReference type="Rhea" id="RHEA:42896"/>
        <dbReference type="Rhea" id="RHEA-COMP:10271"/>
        <dbReference type="Rhea" id="RHEA-COMP:10272"/>
        <dbReference type="ChEBI" id="CHEBI:15378"/>
        <dbReference type="ChEBI" id="CHEBI:30011"/>
        <dbReference type="ChEBI" id="CHEBI:57856"/>
        <dbReference type="ChEBI" id="CHEBI:59789"/>
        <dbReference type="ChEBI" id="CHEBI:61891"/>
        <dbReference type="EC" id="2.1.1.297"/>
    </reaction>
</comment>
<evidence type="ECO:0000256" key="5">
    <source>
        <dbReference type="ARBA" id="ARBA00048391"/>
    </source>
</evidence>
<dbReference type="PROSITE" id="PS00092">
    <property type="entry name" value="N6_MTASE"/>
    <property type="match status" value="1"/>
</dbReference>
<dbReference type="CDD" id="cd02440">
    <property type="entry name" value="AdoMet_MTases"/>
    <property type="match status" value="1"/>
</dbReference>
<name>A0A1M6SJS2_9AQUI</name>
<dbReference type="PANTHER" id="PTHR18895">
    <property type="entry name" value="HEMK METHYLTRANSFERASE"/>
    <property type="match status" value="1"/>
</dbReference>
<keyword evidence="2 7" id="KW-0489">Methyltransferase</keyword>
<dbReference type="STRING" id="381751.SAMN05444391_1055"/>
<organism evidence="7 8">
    <name type="scientific">Thermocrinis minervae</name>
    <dbReference type="NCBI Taxonomy" id="381751"/>
    <lineage>
        <taxon>Bacteria</taxon>
        <taxon>Pseudomonadati</taxon>
        <taxon>Aquificota</taxon>
        <taxon>Aquificia</taxon>
        <taxon>Aquificales</taxon>
        <taxon>Aquificaceae</taxon>
        <taxon>Thermocrinis</taxon>
    </lineage>
</organism>
<proteinExistence type="predicted"/>
<dbReference type="GO" id="GO:0003676">
    <property type="term" value="F:nucleic acid binding"/>
    <property type="evidence" value="ECO:0007669"/>
    <property type="project" value="InterPro"/>
</dbReference>
<dbReference type="GO" id="GO:0102559">
    <property type="term" value="F:peptide chain release factor N(5)-glutamine methyltransferase activity"/>
    <property type="evidence" value="ECO:0007669"/>
    <property type="project" value="UniProtKB-EC"/>
</dbReference>
<dbReference type="PANTHER" id="PTHR18895:SF74">
    <property type="entry name" value="MTRF1L RELEASE FACTOR GLUTAMINE METHYLTRANSFERASE"/>
    <property type="match status" value="1"/>
</dbReference>
<dbReference type="Pfam" id="PF05175">
    <property type="entry name" value="MTS"/>
    <property type="match status" value="1"/>
</dbReference>
<dbReference type="NCBIfam" id="TIGR03534">
    <property type="entry name" value="RF_mod_PrmC"/>
    <property type="match status" value="1"/>
</dbReference>
<evidence type="ECO:0000256" key="4">
    <source>
        <dbReference type="ARBA" id="ARBA00022691"/>
    </source>
</evidence>
<dbReference type="InterPro" id="IPR050320">
    <property type="entry name" value="N5-glutamine_MTase"/>
</dbReference>
<accession>A0A1M6SJS2</accession>
<dbReference type="GO" id="GO:0032259">
    <property type="term" value="P:methylation"/>
    <property type="evidence" value="ECO:0007669"/>
    <property type="project" value="UniProtKB-KW"/>
</dbReference>
<evidence type="ECO:0000256" key="3">
    <source>
        <dbReference type="ARBA" id="ARBA00022679"/>
    </source>
</evidence>
<dbReference type="InterPro" id="IPR029063">
    <property type="entry name" value="SAM-dependent_MTases_sf"/>
</dbReference>
<protein>
    <recommendedName>
        <fullName evidence="1">peptide chain release factor N(5)-glutamine methyltransferase</fullName>
        <ecNumber evidence="1">2.1.1.297</ecNumber>
    </recommendedName>
</protein>
<dbReference type="InterPro" id="IPR019874">
    <property type="entry name" value="RF_methyltr_PrmC"/>
</dbReference>
<feature type="domain" description="Methyltransferase small" evidence="6">
    <location>
        <begin position="60"/>
        <end position="145"/>
    </location>
</feature>
<keyword evidence="4" id="KW-0949">S-adenosyl-L-methionine</keyword>
<dbReference type="Gene3D" id="1.10.8.10">
    <property type="entry name" value="DNA helicase RuvA subunit, C-terminal domain"/>
    <property type="match status" value="1"/>
</dbReference>
<dbReference type="AlphaFoldDB" id="A0A1M6SJS2"/>
<dbReference type="InterPro" id="IPR004556">
    <property type="entry name" value="HemK-like"/>
</dbReference>
<evidence type="ECO:0000313" key="7">
    <source>
        <dbReference type="EMBL" id="SHK44991.1"/>
    </source>
</evidence>
<evidence type="ECO:0000313" key="8">
    <source>
        <dbReference type="Proteomes" id="UP000189810"/>
    </source>
</evidence>
<evidence type="ECO:0000256" key="2">
    <source>
        <dbReference type="ARBA" id="ARBA00022603"/>
    </source>
</evidence>
<sequence length="233" mass="26999">MEEEVPQEIVQKYMSMLEALEELPLQYLIGEWDFMGRTFKVEEGILIPRPETELLVEKVLSLLEKDKDLLGFEIGVGTGCISISLLLERPRLRMYASDVQQKAIELARKNAQRYGVQDRLFLVLGDMFEPVKDMVFDFVVSNPPYIPKRMWEKLDPKVRKEGYLSLIGGEKGTEFYERFSKEVGKHLKEGGFFALEIGHDQGKVVRKLFEKEGFRVEVYKDLSGQDRLVVGWK</sequence>
<evidence type="ECO:0000259" key="6">
    <source>
        <dbReference type="Pfam" id="PF05175"/>
    </source>
</evidence>
<dbReference type="Proteomes" id="UP000189810">
    <property type="component" value="Chromosome I"/>
</dbReference>
<keyword evidence="8" id="KW-1185">Reference proteome</keyword>